<accession>A0A1I1FA36</accession>
<dbReference type="OrthoDB" id="9799278at2"/>
<dbReference type="GO" id="GO:0016740">
    <property type="term" value="F:transferase activity"/>
    <property type="evidence" value="ECO:0007669"/>
    <property type="project" value="UniProtKB-KW"/>
</dbReference>
<feature type="domain" description="Polysaccharide pyruvyl transferase" evidence="1">
    <location>
        <begin position="15"/>
        <end position="308"/>
    </location>
</feature>
<reference evidence="2 3" key="1">
    <citation type="submission" date="2016-10" db="EMBL/GenBank/DDBJ databases">
        <authorList>
            <person name="de Groot N.N."/>
        </authorList>
    </citation>
    <scope>NUCLEOTIDE SEQUENCE [LARGE SCALE GENOMIC DNA]</scope>
    <source>
        <strain evidence="2 3">DSM 6059</strain>
    </source>
</reference>
<proteinExistence type="predicted"/>
<dbReference type="Proteomes" id="UP000198862">
    <property type="component" value="Unassembled WGS sequence"/>
</dbReference>
<keyword evidence="3" id="KW-1185">Reference proteome</keyword>
<dbReference type="AlphaFoldDB" id="A0A1I1FA36"/>
<dbReference type="RefSeq" id="WP_091979699.1">
    <property type="nucleotide sequence ID" value="NZ_FOLO01000003.1"/>
</dbReference>
<dbReference type="Pfam" id="PF04230">
    <property type="entry name" value="PS_pyruv_trans"/>
    <property type="match status" value="1"/>
</dbReference>
<protein>
    <submittedName>
        <fullName evidence="2">Polysaccharide pyruvyl transferase</fullName>
    </submittedName>
</protein>
<dbReference type="STRING" id="1123010.SAMN02745724_00548"/>
<organism evidence="2 3">
    <name type="scientific">Pseudoalteromonas denitrificans DSM 6059</name>
    <dbReference type="NCBI Taxonomy" id="1123010"/>
    <lineage>
        <taxon>Bacteria</taxon>
        <taxon>Pseudomonadati</taxon>
        <taxon>Pseudomonadota</taxon>
        <taxon>Gammaproteobacteria</taxon>
        <taxon>Alteromonadales</taxon>
        <taxon>Pseudoalteromonadaceae</taxon>
        <taxon>Pseudoalteromonas</taxon>
    </lineage>
</organism>
<name>A0A1I1FA36_9GAMM</name>
<gene>
    <name evidence="2" type="ORF">SAMN02745724_00548</name>
</gene>
<dbReference type="EMBL" id="FOLO01000003">
    <property type="protein sequence ID" value="SFB95816.1"/>
    <property type="molecule type" value="Genomic_DNA"/>
</dbReference>
<evidence type="ECO:0000313" key="2">
    <source>
        <dbReference type="EMBL" id="SFB95816.1"/>
    </source>
</evidence>
<sequence length="369" mass="41883">MKNIGIVNYHYSNHNYGAVLQAAALHCYVNKELGYQSEHINFMPKGVKVKWQAKLKSQVKATLMDLGLKEKKITHNSFVNPEIFQEFRDQWLPTSAKTFHTFDELSQADLPYSHAIVGSDQVWRPSYTGNSSLVYFLAFLNAGVKKISYAASFGNDYWELGAEDTAKIASEIKSFDAISVRESSGVDICNNTFAVNAEHVLDPTLLVGRGLFDDIIGDKPSDDAADIVYYKLDINSDFESFINNASASLNFTEKNIYYYSKGRSNYYRSVDSWLRNIRESKLVITDSFHCVCFAILFEVPFVYYPNDNRGLTRLESLLSLLDLTHHIYRGDVNPVELTKELMKIDYVQVNKKLVELRSSSVKFLADALA</sequence>
<evidence type="ECO:0000313" key="3">
    <source>
        <dbReference type="Proteomes" id="UP000198862"/>
    </source>
</evidence>
<evidence type="ECO:0000259" key="1">
    <source>
        <dbReference type="Pfam" id="PF04230"/>
    </source>
</evidence>
<keyword evidence="2" id="KW-0808">Transferase</keyword>
<dbReference type="InterPro" id="IPR007345">
    <property type="entry name" value="Polysacch_pyruvyl_Trfase"/>
</dbReference>